<comment type="similarity">
    <text evidence="7">Belongs to the DHHC palmitoyltransferase family. PFA5 subfamily.</text>
</comment>
<evidence type="ECO:0000256" key="8">
    <source>
        <dbReference type="RuleBase" id="RU079119"/>
    </source>
</evidence>
<dbReference type="GO" id="GO:0005794">
    <property type="term" value="C:Golgi apparatus"/>
    <property type="evidence" value="ECO:0007669"/>
    <property type="project" value="TreeGrafter"/>
</dbReference>
<proteinExistence type="inferred from homology"/>
<keyword evidence="6 8" id="KW-0012">Acyltransferase</keyword>
<dbReference type="AlphaFoldDB" id="A0A8S1MSD6"/>
<evidence type="ECO:0000313" key="12">
    <source>
        <dbReference type="Proteomes" id="UP000688137"/>
    </source>
</evidence>
<dbReference type="InterPro" id="IPR039859">
    <property type="entry name" value="PFA4/ZDH16/20/ERF2-like"/>
</dbReference>
<feature type="domain" description="Palmitoyltransferase DHHC" evidence="10">
    <location>
        <begin position="140"/>
        <end position="263"/>
    </location>
</feature>
<reference evidence="11" key="1">
    <citation type="submission" date="2021-01" db="EMBL/GenBank/DDBJ databases">
        <authorList>
            <consortium name="Genoscope - CEA"/>
            <person name="William W."/>
        </authorList>
    </citation>
    <scope>NUCLEOTIDE SEQUENCE</scope>
</reference>
<dbReference type="GO" id="GO:0006612">
    <property type="term" value="P:protein targeting to membrane"/>
    <property type="evidence" value="ECO:0007669"/>
    <property type="project" value="TreeGrafter"/>
</dbReference>
<protein>
    <recommendedName>
        <fullName evidence="8">Palmitoyltransferase</fullName>
        <ecNumber evidence="8">2.3.1.225</ecNumber>
    </recommendedName>
</protein>
<comment type="caution">
    <text evidence="11">The sequence shown here is derived from an EMBL/GenBank/DDBJ whole genome shotgun (WGS) entry which is preliminary data.</text>
</comment>
<evidence type="ECO:0000256" key="6">
    <source>
        <dbReference type="ARBA" id="ARBA00023315"/>
    </source>
</evidence>
<dbReference type="EMBL" id="CAJJDM010000060">
    <property type="protein sequence ID" value="CAD8077854.1"/>
    <property type="molecule type" value="Genomic_DNA"/>
</dbReference>
<keyword evidence="3 8" id="KW-0812">Transmembrane</keyword>
<dbReference type="OMA" id="WRQWDEY"/>
<accession>A0A8S1MSD6</accession>
<evidence type="ECO:0000313" key="11">
    <source>
        <dbReference type="EMBL" id="CAD8077854.1"/>
    </source>
</evidence>
<evidence type="ECO:0000259" key="10">
    <source>
        <dbReference type="Pfam" id="PF01529"/>
    </source>
</evidence>
<evidence type="ECO:0000256" key="9">
    <source>
        <dbReference type="SAM" id="MobiDB-lite"/>
    </source>
</evidence>
<dbReference type="Pfam" id="PF01529">
    <property type="entry name" value="DHHC"/>
    <property type="match status" value="1"/>
</dbReference>
<dbReference type="GO" id="GO:0016020">
    <property type="term" value="C:membrane"/>
    <property type="evidence" value="ECO:0007669"/>
    <property type="project" value="UniProtKB-SubCell"/>
</dbReference>
<evidence type="ECO:0000256" key="7">
    <source>
        <dbReference type="ARBA" id="ARBA00038298"/>
    </source>
</evidence>
<dbReference type="Proteomes" id="UP000688137">
    <property type="component" value="Unassembled WGS sequence"/>
</dbReference>
<dbReference type="GO" id="GO:0005783">
    <property type="term" value="C:endoplasmic reticulum"/>
    <property type="evidence" value="ECO:0007669"/>
    <property type="project" value="TreeGrafter"/>
</dbReference>
<gene>
    <name evidence="11" type="ORF">PPRIM_AZ9-3.1.T0590027</name>
</gene>
<keyword evidence="12" id="KW-1185">Reference proteome</keyword>
<sequence length="294" mass="35419">MIFWNRLMSWIPAIILLGILIFIYSIYFMYNIQPNFDGFNLGIVIQHFMILMFLISMLRAMLLEPGAICQELIDETWRQWDEYQQQEKERMTEQRQRRSQRSVKTFKTENDEDRSVVNMDADENLDDDYNVKKDINQKGMEKRFCKKCCIPKPLRTHHCSQCRCCWQRMDHHCQWINNCVAKDNYKIFICMIFYASCLLVWVSISQYKVFLNVIETDMPDLILFLIVLHYYFILLIAVLITGFFIFHLYLISQNKTTLEQLEDKPDRLKYNQGVWQNFKSIMGSNILLWFLPIK</sequence>
<feature type="transmembrane region" description="Helical" evidence="8">
    <location>
        <begin position="39"/>
        <end position="58"/>
    </location>
</feature>
<dbReference type="PROSITE" id="PS50216">
    <property type="entry name" value="DHHC"/>
    <property type="match status" value="1"/>
</dbReference>
<evidence type="ECO:0000256" key="4">
    <source>
        <dbReference type="ARBA" id="ARBA00022989"/>
    </source>
</evidence>
<dbReference type="PANTHER" id="PTHR22883:SF23">
    <property type="entry name" value="PALMITOYLTRANSFERASE ZDHHC6"/>
    <property type="match status" value="1"/>
</dbReference>
<name>A0A8S1MSD6_PARPR</name>
<dbReference type="EC" id="2.3.1.225" evidence="8"/>
<keyword evidence="5 8" id="KW-0472">Membrane</keyword>
<evidence type="ECO:0000256" key="5">
    <source>
        <dbReference type="ARBA" id="ARBA00023136"/>
    </source>
</evidence>
<evidence type="ECO:0000256" key="3">
    <source>
        <dbReference type="ARBA" id="ARBA00022692"/>
    </source>
</evidence>
<dbReference type="GO" id="GO:0019706">
    <property type="term" value="F:protein-cysteine S-palmitoyltransferase activity"/>
    <property type="evidence" value="ECO:0007669"/>
    <property type="project" value="UniProtKB-EC"/>
</dbReference>
<feature type="transmembrane region" description="Helical" evidence="8">
    <location>
        <begin position="187"/>
        <end position="209"/>
    </location>
</feature>
<dbReference type="InterPro" id="IPR001594">
    <property type="entry name" value="Palmitoyltrfase_DHHC"/>
</dbReference>
<feature type="transmembrane region" description="Helical" evidence="8">
    <location>
        <begin position="221"/>
        <end position="250"/>
    </location>
</feature>
<feature type="region of interest" description="Disordered" evidence="9">
    <location>
        <begin position="89"/>
        <end position="110"/>
    </location>
</feature>
<keyword evidence="4 8" id="KW-1133">Transmembrane helix</keyword>
<keyword evidence="2 8" id="KW-0808">Transferase</keyword>
<comment type="domain">
    <text evidence="8">The DHHC domain is required for palmitoyltransferase activity.</text>
</comment>
<dbReference type="PANTHER" id="PTHR22883">
    <property type="entry name" value="ZINC FINGER DHHC DOMAIN CONTAINING PROTEIN"/>
    <property type="match status" value="1"/>
</dbReference>
<comment type="catalytic activity">
    <reaction evidence="8">
        <text>L-cysteinyl-[protein] + hexadecanoyl-CoA = S-hexadecanoyl-L-cysteinyl-[protein] + CoA</text>
        <dbReference type="Rhea" id="RHEA:36683"/>
        <dbReference type="Rhea" id="RHEA-COMP:10131"/>
        <dbReference type="Rhea" id="RHEA-COMP:11032"/>
        <dbReference type="ChEBI" id="CHEBI:29950"/>
        <dbReference type="ChEBI" id="CHEBI:57287"/>
        <dbReference type="ChEBI" id="CHEBI:57379"/>
        <dbReference type="ChEBI" id="CHEBI:74151"/>
        <dbReference type="EC" id="2.3.1.225"/>
    </reaction>
</comment>
<comment type="subcellular location">
    <subcellularLocation>
        <location evidence="1">Membrane</location>
        <topology evidence="1">Multi-pass membrane protein</topology>
    </subcellularLocation>
</comment>
<evidence type="ECO:0000256" key="2">
    <source>
        <dbReference type="ARBA" id="ARBA00022679"/>
    </source>
</evidence>
<evidence type="ECO:0000256" key="1">
    <source>
        <dbReference type="ARBA" id="ARBA00004141"/>
    </source>
</evidence>
<organism evidence="11 12">
    <name type="scientific">Paramecium primaurelia</name>
    <dbReference type="NCBI Taxonomy" id="5886"/>
    <lineage>
        <taxon>Eukaryota</taxon>
        <taxon>Sar</taxon>
        <taxon>Alveolata</taxon>
        <taxon>Ciliophora</taxon>
        <taxon>Intramacronucleata</taxon>
        <taxon>Oligohymenophorea</taxon>
        <taxon>Peniculida</taxon>
        <taxon>Parameciidae</taxon>
        <taxon>Paramecium</taxon>
    </lineage>
</organism>
<feature type="transmembrane region" description="Helical" evidence="8">
    <location>
        <begin position="7"/>
        <end position="27"/>
    </location>
</feature>